<evidence type="ECO:0000256" key="1">
    <source>
        <dbReference type="ARBA" id="ARBA00010876"/>
    </source>
</evidence>
<gene>
    <name evidence="3" type="ORF">GCM10009114_24180</name>
</gene>
<dbReference type="RefSeq" id="WP_343860321.1">
    <property type="nucleotide sequence ID" value="NZ_BAAAFD010000007.1"/>
</dbReference>
<reference evidence="3 4" key="1">
    <citation type="journal article" date="2019" name="Int. J. Syst. Evol. Microbiol.">
        <title>The Global Catalogue of Microorganisms (GCM) 10K type strain sequencing project: providing services to taxonomists for standard genome sequencing and annotation.</title>
        <authorList>
            <consortium name="The Broad Institute Genomics Platform"/>
            <consortium name="The Broad Institute Genome Sequencing Center for Infectious Disease"/>
            <person name="Wu L."/>
            <person name="Ma J."/>
        </authorList>
    </citation>
    <scope>NUCLEOTIDE SEQUENCE [LARGE SCALE GENOMIC DNA]</scope>
    <source>
        <strain evidence="3 4">JCM 15896</strain>
    </source>
</reference>
<dbReference type="CDD" id="cd02869">
    <property type="entry name" value="PseudoU_synth_RluA_like"/>
    <property type="match status" value="1"/>
</dbReference>
<dbReference type="InterPro" id="IPR020103">
    <property type="entry name" value="PsdUridine_synth_cat_dom_sf"/>
</dbReference>
<dbReference type="Pfam" id="PF00849">
    <property type="entry name" value="PseudoU_synth_2"/>
    <property type="match status" value="1"/>
</dbReference>
<dbReference type="InterPro" id="IPR006224">
    <property type="entry name" value="PsdUridine_synth_RluA-like_CS"/>
</dbReference>
<dbReference type="PROSITE" id="PS01129">
    <property type="entry name" value="PSI_RLU"/>
    <property type="match status" value="1"/>
</dbReference>
<keyword evidence="4" id="KW-1185">Reference proteome</keyword>
<evidence type="ECO:0000259" key="2">
    <source>
        <dbReference type="Pfam" id="PF00849"/>
    </source>
</evidence>
<name>A0ABN1LLM6_9ALTE</name>
<comment type="caution">
    <text evidence="3">The sequence shown here is derived from an EMBL/GenBank/DDBJ whole genome shotgun (WGS) entry which is preliminary data.</text>
</comment>
<evidence type="ECO:0000313" key="3">
    <source>
        <dbReference type="EMBL" id="GAA0857642.1"/>
    </source>
</evidence>
<dbReference type="PANTHER" id="PTHR21600">
    <property type="entry name" value="MITOCHONDRIAL RNA PSEUDOURIDINE SYNTHASE"/>
    <property type="match status" value="1"/>
</dbReference>
<evidence type="ECO:0000313" key="4">
    <source>
        <dbReference type="Proteomes" id="UP001500359"/>
    </source>
</evidence>
<dbReference type="SUPFAM" id="SSF55120">
    <property type="entry name" value="Pseudouridine synthase"/>
    <property type="match status" value="1"/>
</dbReference>
<dbReference type="InterPro" id="IPR006508">
    <property type="entry name" value="PsdUridine_synth_RluA-like"/>
</dbReference>
<dbReference type="InterPro" id="IPR050188">
    <property type="entry name" value="RluA_PseudoU_synthase"/>
</dbReference>
<accession>A0ABN1LLM6</accession>
<dbReference type="Gene3D" id="3.30.2350.10">
    <property type="entry name" value="Pseudouridine synthase"/>
    <property type="match status" value="1"/>
</dbReference>
<dbReference type="EMBL" id="BAAAFD010000007">
    <property type="protein sequence ID" value="GAA0857642.1"/>
    <property type="molecule type" value="Genomic_DNA"/>
</dbReference>
<feature type="domain" description="Pseudouridine synthase RsuA/RluA-like" evidence="2">
    <location>
        <begin position="12"/>
        <end position="155"/>
    </location>
</feature>
<protein>
    <submittedName>
        <fullName evidence="3">RNA pseudouridine synthase</fullName>
    </submittedName>
</protein>
<dbReference type="PANTHER" id="PTHR21600:SF87">
    <property type="entry name" value="RNA PSEUDOURIDYLATE SYNTHASE DOMAIN-CONTAINING PROTEIN 1"/>
    <property type="match status" value="1"/>
</dbReference>
<dbReference type="Proteomes" id="UP001500359">
    <property type="component" value="Unassembled WGS sequence"/>
</dbReference>
<sequence length="239" mass="26998">MMSISVIFENQDIIVVNKPAGLGVHQEGDCNGIVTLLQKQLNVPQLWLAHRLDKVTSGLLLLAKSAEAAARLGELFTQRKIQKYYFAISDRKSNKKQGSVIGDMRTLRDGKWALSKTFENPAISQFFSCGMGNGLRFYVIKPHTGKTHQIRVMMKSLSSPILGDNLYTGKASDRTYLHAYMLQFSDQGNDYIFSSLPQTGIHFQSLLNSQITHEFFTPQQLNWPTLKYQQMKRTGTFDG</sequence>
<proteinExistence type="inferred from homology"/>
<comment type="similarity">
    <text evidence="1">Belongs to the pseudouridine synthase RluA family.</text>
</comment>
<dbReference type="InterPro" id="IPR006145">
    <property type="entry name" value="PsdUridine_synth_RsuA/RluA"/>
</dbReference>
<dbReference type="NCBIfam" id="TIGR01621">
    <property type="entry name" value="RluA-like"/>
    <property type="match status" value="1"/>
</dbReference>
<organism evidence="3 4">
    <name type="scientific">Aliiglaciecola litoralis</name>
    <dbReference type="NCBI Taxonomy" id="582857"/>
    <lineage>
        <taxon>Bacteria</taxon>
        <taxon>Pseudomonadati</taxon>
        <taxon>Pseudomonadota</taxon>
        <taxon>Gammaproteobacteria</taxon>
        <taxon>Alteromonadales</taxon>
        <taxon>Alteromonadaceae</taxon>
        <taxon>Aliiglaciecola</taxon>
    </lineage>
</organism>